<feature type="region of interest" description="Disordered" evidence="1">
    <location>
        <begin position="1"/>
        <end position="26"/>
    </location>
</feature>
<protein>
    <submittedName>
        <fullName evidence="2">Uncharacterized protein</fullName>
    </submittedName>
</protein>
<reference evidence="2 3" key="1">
    <citation type="journal article" date="2020" name="Microb. Genom.">
        <title>Genetic diversity of clinical and environmental Mucorales isolates obtained from an investigation of mucormycosis cases among solid organ transplant recipients.</title>
        <authorList>
            <person name="Nguyen M.H."/>
            <person name="Kaul D."/>
            <person name="Muto C."/>
            <person name="Cheng S.J."/>
            <person name="Richter R.A."/>
            <person name="Bruno V.M."/>
            <person name="Liu G."/>
            <person name="Beyhan S."/>
            <person name="Sundermann A.J."/>
            <person name="Mounaud S."/>
            <person name="Pasculle A.W."/>
            <person name="Nierman W.C."/>
            <person name="Driscoll E."/>
            <person name="Cumbie R."/>
            <person name="Clancy C.J."/>
            <person name="Dupont C.L."/>
        </authorList>
    </citation>
    <scope>NUCLEOTIDE SEQUENCE [LARGE SCALE GENOMIC DNA]</scope>
    <source>
        <strain evidence="2 3">GL24</strain>
    </source>
</reference>
<dbReference type="EMBL" id="JAANIU010006538">
    <property type="protein sequence ID" value="KAG1541419.1"/>
    <property type="molecule type" value="Genomic_DNA"/>
</dbReference>
<proteinExistence type="predicted"/>
<sequence length="210" mass="21661">MLPRSVVGTSSIAPPRDTAATATTDQRKCTGAIPAAAAVAVPEDQQGRSRPAHDTERRIALTVYGHIALVLQIANCRNDVDCDIAPTVAIFQKVGIPRNSPGTDQHVPEPVIPGCRHGDLRGDGAGCHRRTCLVEIRRAQIVLATGCTIDGNGAPRTILQVSAARAALQQRNGHAVGTAGSGLVLPVVVLGGVAGTVEAGPAWGCSRARP</sequence>
<comment type="caution">
    <text evidence="2">The sequence shown here is derived from an EMBL/GenBank/DDBJ whole genome shotgun (WGS) entry which is preliminary data.</text>
</comment>
<dbReference type="Proteomes" id="UP000740926">
    <property type="component" value="Unassembled WGS sequence"/>
</dbReference>
<keyword evidence="3" id="KW-1185">Reference proteome</keyword>
<evidence type="ECO:0000313" key="2">
    <source>
        <dbReference type="EMBL" id="KAG1541419.1"/>
    </source>
</evidence>
<organism evidence="2 3">
    <name type="scientific">Rhizopus delemar</name>
    <dbReference type="NCBI Taxonomy" id="936053"/>
    <lineage>
        <taxon>Eukaryota</taxon>
        <taxon>Fungi</taxon>
        <taxon>Fungi incertae sedis</taxon>
        <taxon>Mucoromycota</taxon>
        <taxon>Mucoromycotina</taxon>
        <taxon>Mucoromycetes</taxon>
        <taxon>Mucorales</taxon>
        <taxon>Mucorineae</taxon>
        <taxon>Rhizopodaceae</taxon>
        <taxon>Rhizopus</taxon>
    </lineage>
</organism>
<name>A0A9P6Y7K9_9FUNG</name>
<dbReference type="AlphaFoldDB" id="A0A9P6Y7K9"/>
<accession>A0A9P6Y7K9</accession>
<evidence type="ECO:0000256" key="1">
    <source>
        <dbReference type="SAM" id="MobiDB-lite"/>
    </source>
</evidence>
<evidence type="ECO:0000313" key="3">
    <source>
        <dbReference type="Proteomes" id="UP000740926"/>
    </source>
</evidence>
<gene>
    <name evidence="2" type="ORF">G6F50_014235</name>
</gene>